<organism evidence="2 3">
    <name type="scientific">Photobacterium gaetbulicola Gung47</name>
    <dbReference type="NCBI Taxonomy" id="658445"/>
    <lineage>
        <taxon>Bacteria</taxon>
        <taxon>Pseudomonadati</taxon>
        <taxon>Pseudomonadota</taxon>
        <taxon>Gammaproteobacteria</taxon>
        <taxon>Vibrionales</taxon>
        <taxon>Vibrionaceae</taxon>
        <taxon>Photobacterium</taxon>
    </lineage>
</organism>
<dbReference type="PATRIC" id="fig|658445.3.peg.2981"/>
<dbReference type="EMBL" id="CP005974">
    <property type="protein sequence ID" value="AJR07780.1"/>
    <property type="molecule type" value="Genomic_DNA"/>
</dbReference>
<dbReference type="InterPro" id="IPR036429">
    <property type="entry name" value="SpoA-like_sf"/>
</dbReference>
<dbReference type="KEGG" id="pgb:H744_2c1093"/>
<protein>
    <recommendedName>
        <fullName evidence="1">Flagellar motor switch protein FliN-like C-terminal domain-containing protein</fullName>
    </recommendedName>
</protein>
<evidence type="ECO:0000313" key="3">
    <source>
        <dbReference type="Proteomes" id="UP000032303"/>
    </source>
</evidence>
<dbReference type="Gene3D" id="2.30.330.10">
    <property type="entry name" value="SpoA-like"/>
    <property type="match status" value="1"/>
</dbReference>
<dbReference type="AlphaFoldDB" id="A0A0C5WXJ8"/>
<dbReference type="HOGENOM" id="CLU_865585_0_0_6"/>
<proteinExistence type="predicted"/>
<dbReference type="STRING" id="658445.H744_2c1093"/>
<evidence type="ECO:0000313" key="2">
    <source>
        <dbReference type="EMBL" id="AJR07780.1"/>
    </source>
</evidence>
<keyword evidence="3" id="KW-1185">Reference proteome</keyword>
<dbReference type="Proteomes" id="UP000032303">
    <property type="component" value="Chromosome 2"/>
</dbReference>
<evidence type="ECO:0000259" key="1">
    <source>
        <dbReference type="Pfam" id="PF01052"/>
    </source>
</evidence>
<dbReference type="InterPro" id="IPR001543">
    <property type="entry name" value="FliN-like_C"/>
</dbReference>
<gene>
    <name evidence="2" type="ORF">H744_2c1093</name>
</gene>
<accession>A0A0C5WXJ8</accession>
<dbReference type="Pfam" id="PF01052">
    <property type="entry name" value="FliMN_C"/>
    <property type="match status" value="1"/>
</dbReference>
<reference evidence="2 3" key="1">
    <citation type="submission" date="2013-05" db="EMBL/GenBank/DDBJ databases">
        <title>Complete genome sequence of the lipase-producing bacterium Photobacterium gaetbulicola Gung47.</title>
        <authorList>
            <person name="Kim Y.-O."/>
        </authorList>
    </citation>
    <scope>NUCLEOTIDE SEQUENCE [LARGE SCALE GENOMIC DNA]</scope>
    <source>
        <strain evidence="2 3">Gung47</strain>
    </source>
</reference>
<dbReference type="SUPFAM" id="SSF101801">
    <property type="entry name" value="Surface presentation of antigens (SPOA)"/>
    <property type="match status" value="1"/>
</dbReference>
<name>A0A0C5WXJ8_9GAMM</name>
<sequence>MKPSISKNKTKPRNIHSSKNVFPIDIRSLGRPLNAAQQSLSPYISQSVKVLEQTLNSMTRRTDCHVKLLSYGLEVSYQEIKDREPICFTHNQLDGQCLVSISQPLIHLIAEAFYGGTPDFSHRDKAEPVDLADGNTDAVTEDGIANGGPEVSASTVNNAVAMNASEKRVQARLAATLLNQISHQWQVSPEQATFGNGVLHAKFAIQIEDSHGEIHLHLDDDLLLQLTAQDVVTQTEPAKVESLREMHLKQVPLRLSAVLSRQTLTLDQVINLNVGDIISTEIQEVVDVHAGTLPLYQAHIVERNGHLVLQVIDNITPQEQH</sequence>
<feature type="domain" description="Flagellar motor switch protein FliN-like C-terminal" evidence="1">
    <location>
        <begin position="247"/>
        <end position="315"/>
    </location>
</feature>